<dbReference type="Gene3D" id="3.10.450.50">
    <property type="match status" value="1"/>
</dbReference>
<dbReference type="RefSeq" id="WP_187683667.1">
    <property type="nucleotide sequence ID" value="NZ_AP023396.1"/>
</dbReference>
<organism evidence="2 3">
    <name type="scientific">Nocardia wallacei</name>
    <dbReference type="NCBI Taxonomy" id="480035"/>
    <lineage>
        <taxon>Bacteria</taxon>
        <taxon>Bacillati</taxon>
        <taxon>Actinomycetota</taxon>
        <taxon>Actinomycetes</taxon>
        <taxon>Mycobacteriales</taxon>
        <taxon>Nocardiaceae</taxon>
        <taxon>Nocardia</taxon>
    </lineage>
</organism>
<dbReference type="SUPFAM" id="SSF54427">
    <property type="entry name" value="NTF2-like"/>
    <property type="match status" value="1"/>
</dbReference>
<proteinExistence type="predicted"/>
<evidence type="ECO:0000313" key="3">
    <source>
        <dbReference type="Proteomes" id="UP000516173"/>
    </source>
</evidence>
<name>A0A7G1KRU2_9NOCA</name>
<gene>
    <name evidence="2" type="ORF">NWFMUON74_44010</name>
</gene>
<dbReference type="Proteomes" id="UP000516173">
    <property type="component" value="Chromosome"/>
</dbReference>
<dbReference type="KEGG" id="nwl:NWFMUON74_44010"/>
<dbReference type="InterPro" id="IPR032710">
    <property type="entry name" value="NTF2-like_dom_sf"/>
</dbReference>
<dbReference type="GeneID" id="80348865"/>
<dbReference type="Pfam" id="PF13577">
    <property type="entry name" value="SnoaL_4"/>
    <property type="match status" value="1"/>
</dbReference>
<sequence length="178" mass="19791">MSASVQDEPAANLDDPHYFRDIEAIKRLKARYCRHLDTKDWAAWRSLFTDDFVGDTSEAGGRVITGADAFVAFVIATLGKPSRITVHQVHAPEIELISPTAARGSWALQDIVALAPGLRLVGYGHYHETYEKVEGRWYLETSTLTRLREDLCTPFVSVRIPPRLRDAAGAAVARRSAK</sequence>
<keyword evidence="3" id="KW-1185">Reference proteome</keyword>
<dbReference type="CDD" id="cd00531">
    <property type="entry name" value="NTF2_like"/>
    <property type="match status" value="1"/>
</dbReference>
<dbReference type="AlphaFoldDB" id="A0A7G1KRU2"/>
<protein>
    <recommendedName>
        <fullName evidence="1">SnoaL-like domain-containing protein</fullName>
    </recommendedName>
</protein>
<evidence type="ECO:0000313" key="2">
    <source>
        <dbReference type="EMBL" id="BCK56629.1"/>
    </source>
</evidence>
<dbReference type="EMBL" id="AP023396">
    <property type="protein sequence ID" value="BCK56629.1"/>
    <property type="molecule type" value="Genomic_DNA"/>
</dbReference>
<accession>A0A7G1KRU2</accession>
<dbReference type="InterPro" id="IPR037401">
    <property type="entry name" value="SnoaL-like"/>
</dbReference>
<reference evidence="2 3" key="1">
    <citation type="submission" date="2020-08" db="EMBL/GenBank/DDBJ databases">
        <title>Genome Sequencing of Nocardia wallacei strain FMUON74 and assembly.</title>
        <authorList>
            <person name="Toyokawa M."/>
            <person name="Uesaka K."/>
        </authorList>
    </citation>
    <scope>NUCLEOTIDE SEQUENCE [LARGE SCALE GENOMIC DNA]</scope>
    <source>
        <strain evidence="2 3">FMUON74</strain>
    </source>
</reference>
<feature type="domain" description="SnoaL-like" evidence="1">
    <location>
        <begin position="20"/>
        <end position="140"/>
    </location>
</feature>
<evidence type="ECO:0000259" key="1">
    <source>
        <dbReference type="Pfam" id="PF13577"/>
    </source>
</evidence>